<keyword evidence="1 4" id="KW-0349">Heme</keyword>
<protein>
    <recommendedName>
        <fullName evidence="6">Cytochrome c domain-containing protein</fullName>
    </recommendedName>
</protein>
<dbReference type="PROSITE" id="PS51007">
    <property type="entry name" value="CYTC"/>
    <property type="match status" value="1"/>
</dbReference>
<proteinExistence type="predicted"/>
<dbReference type="Pfam" id="PF00034">
    <property type="entry name" value="Cytochrom_C"/>
    <property type="match status" value="1"/>
</dbReference>
<keyword evidence="5" id="KW-0732">Signal</keyword>
<evidence type="ECO:0000313" key="8">
    <source>
        <dbReference type="Proteomes" id="UP001501772"/>
    </source>
</evidence>
<keyword evidence="3 4" id="KW-0408">Iron</keyword>
<accession>A0ABP8BKK4</accession>
<evidence type="ECO:0000256" key="5">
    <source>
        <dbReference type="SAM" id="SignalP"/>
    </source>
</evidence>
<feature type="signal peptide" evidence="5">
    <location>
        <begin position="1"/>
        <end position="23"/>
    </location>
</feature>
<feature type="domain" description="Cytochrome c" evidence="6">
    <location>
        <begin position="41"/>
        <end position="128"/>
    </location>
</feature>
<keyword evidence="8" id="KW-1185">Reference proteome</keyword>
<evidence type="ECO:0000313" key="7">
    <source>
        <dbReference type="EMBL" id="GAA4208990.1"/>
    </source>
</evidence>
<evidence type="ECO:0000256" key="4">
    <source>
        <dbReference type="PROSITE-ProRule" id="PRU00433"/>
    </source>
</evidence>
<dbReference type="InterPro" id="IPR009056">
    <property type="entry name" value="Cyt_c-like_dom"/>
</dbReference>
<dbReference type="RefSeq" id="WP_344852615.1">
    <property type="nucleotide sequence ID" value="NZ_BAABBY010000008.1"/>
</dbReference>
<evidence type="ECO:0000256" key="1">
    <source>
        <dbReference type="ARBA" id="ARBA00022617"/>
    </source>
</evidence>
<evidence type="ECO:0000256" key="2">
    <source>
        <dbReference type="ARBA" id="ARBA00022723"/>
    </source>
</evidence>
<dbReference type="EMBL" id="BAABBY010000008">
    <property type="protein sequence ID" value="GAA4208990.1"/>
    <property type="molecule type" value="Genomic_DNA"/>
</dbReference>
<comment type="caution">
    <text evidence="7">The sequence shown here is derived from an EMBL/GenBank/DDBJ whole genome shotgun (WGS) entry which is preliminary data.</text>
</comment>
<reference evidence="8" key="1">
    <citation type="journal article" date="2019" name="Int. J. Syst. Evol. Microbiol.">
        <title>The Global Catalogue of Microorganisms (GCM) 10K type strain sequencing project: providing services to taxonomists for standard genome sequencing and annotation.</title>
        <authorList>
            <consortium name="The Broad Institute Genomics Platform"/>
            <consortium name="The Broad Institute Genome Sequencing Center for Infectious Disease"/>
            <person name="Wu L."/>
            <person name="Ma J."/>
        </authorList>
    </citation>
    <scope>NUCLEOTIDE SEQUENCE [LARGE SCALE GENOMIC DNA]</scope>
    <source>
        <strain evidence="8">JCM 17626</strain>
    </source>
</reference>
<sequence length="136" mass="15538">MVSNIIKLSLGSILLVYFSCQNADNNKINVKVSPIDACKYYRYDAGQTISNLGCKNCHLLSDMEIKDDRGWATFGGLAKMDSLKLIDYVFKKKHKGWYSKNGTFKTARMDTLTDCEIKSVIRYIKDYGRDIVLYNP</sequence>
<feature type="chain" id="PRO_5046886794" description="Cytochrome c domain-containing protein" evidence="5">
    <location>
        <begin position="24"/>
        <end position="136"/>
    </location>
</feature>
<organism evidence="7 8">
    <name type="scientific">Pedobacter jeongneungensis</name>
    <dbReference type="NCBI Taxonomy" id="947309"/>
    <lineage>
        <taxon>Bacteria</taxon>
        <taxon>Pseudomonadati</taxon>
        <taxon>Bacteroidota</taxon>
        <taxon>Sphingobacteriia</taxon>
        <taxon>Sphingobacteriales</taxon>
        <taxon>Sphingobacteriaceae</taxon>
        <taxon>Pedobacter</taxon>
    </lineage>
</organism>
<gene>
    <name evidence="7" type="ORF">GCM10022289_33790</name>
</gene>
<evidence type="ECO:0000259" key="6">
    <source>
        <dbReference type="PROSITE" id="PS51007"/>
    </source>
</evidence>
<name>A0ABP8BKK4_9SPHI</name>
<dbReference type="InterPro" id="IPR036909">
    <property type="entry name" value="Cyt_c-like_dom_sf"/>
</dbReference>
<dbReference type="Proteomes" id="UP001501772">
    <property type="component" value="Unassembled WGS sequence"/>
</dbReference>
<evidence type="ECO:0000256" key="3">
    <source>
        <dbReference type="ARBA" id="ARBA00023004"/>
    </source>
</evidence>
<dbReference type="SUPFAM" id="SSF46626">
    <property type="entry name" value="Cytochrome c"/>
    <property type="match status" value="1"/>
</dbReference>
<keyword evidence="2 4" id="KW-0479">Metal-binding</keyword>